<dbReference type="GO" id="GO:0043386">
    <property type="term" value="P:mycotoxin biosynthetic process"/>
    <property type="evidence" value="ECO:0007669"/>
    <property type="project" value="InterPro"/>
</dbReference>
<dbReference type="InterPro" id="IPR033728">
    <property type="entry name" value="ThrRS_core"/>
</dbReference>
<evidence type="ECO:0000313" key="18">
    <source>
        <dbReference type="Proteomes" id="UP000757232"/>
    </source>
</evidence>
<dbReference type="EMBL" id="LNZH02000136">
    <property type="protein sequence ID" value="OCB90315.1"/>
    <property type="molecule type" value="Genomic_DNA"/>
</dbReference>
<dbReference type="SUPFAM" id="SSF52954">
    <property type="entry name" value="Class II aaRS ABD-related"/>
    <property type="match status" value="1"/>
</dbReference>
<keyword evidence="14" id="KW-0472">Membrane</keyword>
<evidence type="ECO:0000313" key="17">
    <source>
        <dbReference type="EMBL" id="OCB90315.1"/>
    </source>
</evidence>
<evidence type="ECO:0000259" key="16">
    <source>
        <dbReference type="PROSITE" id="PS51880"/>
    </source>
</evidence>
<evidence type="ECO:0000256" key="1">
    <source>
        <dbReference type="ARBA" id="ARBA00004496"/>
    </source>
</evidence>
<feature type="domain" description="TGS" evidence="16">
    <location>
        <begin position="397"/>
        <end position="461"/>
    </location>
</feature>
<dbReference type="InterPro" id="IPR047246">
    <property type="entry name" value="ThrRS_anticodon"/>
</dbReference>
<dbReference type="SMART" id="SM00863">
    <property type="entry name" value="tRNA_SAD"/>
    <property type="match status" value="1"/>
</dbReference>
<dbReference type="CDD" id="cd00771">
    <property type="entry name" value="ThrRS_core"/>
    <property type="match status" value="1"/>
</dbReference>
<comment type="similarity">
    <text evidence="11">Belongs to the ustYa family.</text>
</comment>
<keyword evidence="14" id="KW-0812">Transmembrane</keyword>
<dbReference type="InterPro" id="IPR004154">
    <property type="entry name" value="Anticodon-bd"/>
</dbReference>
<keyword evidence="6" id="KW-0547">Nucleotide-binding</keyword>
<comment type="subcellular location">
    <subcellularLocation>
        <location evidence="1">Cytoplasm</location>
    </subcellularLocation>
</comment>
<dbReference type="InterPro" id="IPR012947">
    <property type="entry name" value="tRNA_SAD"/>
</dbReference>
<feature type="transmembrane region" description="Helical" evidence="14">
    <location>
        <begin position="42"/>
        <end position="65"/>
    </location>
</feature>
<dbReference type="Pfam" id="PF11807">
    <property type="entry name" value="UstYa"/>
    <property type="match status" value="1"/>
</dbReference>
<dbReference type="InterPro" id="IPR012675">
    <property type="entry name" value="Beta-grasp_dom_sf"/>
</dbReference>
<accession>A0A9Q5N827</accession>
<evidence type="ECO:0000256" key="4">
    <source>
        <dbReference type="ARBA" id="ARBA00022490"/>
    </source>
</evidence>
<dbReference type="Pfam" id="PF00587">
    <property type="entry name" value="tRNA-synt_2b"/>
    <property type="match status" value="1"/>
</dbReference>
<proteinExistence type="inferred from homology"/>
<dbReference type="PANTHER" id="PTHR11451">
    <property type="entry name" value="THREONINE-TRNA LIGASE"/>
    <property type="match status" value="1"/>
</dbReference>
<dbReference type="InterPro" id="IPR045864">
    <property type="entry name" value="aa-tRNA-synth_II/BPL/LPL"/>
</dbReference>
<dbReference type="InterPro" id="IPR002314">
    <property type="entry name" value="aa-tRNA-synt_IIb"/>
</dbReference>
<dbReference type="SUPFAM" id="SSF55681">
    <property type="entry name" value="Class II aaRS and biotin synthetases"/>
    <property type="match status" value="1"/>
</dbReference>
<dbReference type="InterPro" id="IPR018163">
    <property type="entry name" value="Thr/Ala-tRNA-synth_IIc_edit"/>
</dbReference>
<evidence type="ECO:0000256" key="13">
    <source>
        <dbReference type="ARBA" id="ARBA00072369"/>
    </source>
</evidence>
<dbReference type="FunFam" id="3.30.930.10:FF:000019">
    <property type="entry name" value="Threonine--tRNA ligase"/>
    <property type="match status" value="1"/>
</dbReference>
<dbReference type="GO" id="GO:0004829">
    <property type="term" value="F:threonine-tRNA ligase activity"/>
    <property type="evidence" value="ECO:0007669"/>
    <property type="project" value="UniProtKB-EC"/>
</dbReference>
<dbReference type="Gene3D" id="3.30.930.10">
    <property type="entry name" value="Bira Bifunctional Protein, Domain 2"/>
    <property type="match status" value="1"/>
</dbReference>
<dbReference type="Pfam" id="PF02824">
    <property type="entry name" value="TGS"/>
    <property type="match status" value="1"/>
</dbReference>
<dbReference type="HAMAP" id="MF_00184">
    <property type="entry name" value="Thr_tRNA_synth"/>
    <property type="match status" value="1"/>
</dbReference>
<evidence type="ECO:0000256" key="8">
    <source>
        <dbReference type="ARBA" id="ARBA00022917"/>
    </source>
</evidence>
<keyword evidence="4" id="KW-0963">Cytoplasm</keyword>
<dbReference type="FunFam" id="3.30.980.10:FF:000005">
    <property type="entry name" value="Threonyl-tRNA synthetase, mitochondrial"/>
    <property type="match status" value="1"/>
</dbReference>
<dbReference type="GO" id="GO:0005739">
    <property type="term" value="C:mitochondrion"/>
    <property type="evidence" value="ECO:0007669"/>
    <property type="project" value="TreeGrafter"/>
</dbReference>
<evidence type="ECO:0000256" key="11">
    <source>
        <dbReference type="ARBA" id="ARBA00035112"/>
    </source>
</evidence>
<dbReference type="InterPro" id="IPR002320">
    <property type="entry name" value="Thr-tRNA-ligase_IIa"/>
</dbReference>
<evidence type="ECO:0000256" key="14">
    <source>
        <dbReference type="SAM" id="Phobius"/>
    </source>
</evidence>
<dbReference type="InterPro" id="IPR004095">
    <property type="entry name" value="TGS"/>
</dbReference>
<dbReference type="EC" id="6.1.1.3" evidence="3"/>
<name>A0A9Q5N827_SANBA</name>
<dbReference type="Gene3D" id="3.10.20.30">
    <property type="match status" value="1"/>
</dbReference>
<evidence type="ECO:0000256" key="5">
    <source>
        <dbReference type="ARBA" id="ARBA00022598"/>
    </source>
</evidence>
<dbReference type="SUPFAM" id="SSF55186">
    <property type="entry name" value="ThrRS/AlaRS common domain"/>
    <property type="match status" value="1"/>
</dbReference>
<evidence type="ECO:0000259" key="15">
    <source>
        <dbReference type="PROSITE" id="PS50862"/>
    </source>
</evidence>
<keyword evidence="9" id="KW-0030">Aminoacyl-tRNA synthetase</keyword>
<dbReference type="CDD" id="cd01667">
    <property type="entry name" value="TGS_ThrRS"/>
    <property type="match status" value="1"/>
</dbReference>
<keyword evidence="5" id="KW-0436">Ligase</keyword>
<evidence type="ECO:0000256" key="6">
    <source>
        <dbReference type="ARBA" id="ARBA00022741"/>
    </source>
</evidence>
<feature type="domain" description="Aminoacyl-transfer RNA synthetases class-II family profile" evidence="15">
    <location>
        <begin position="683"/>
        <end position="953"/>
    </location>
</feature>
<keyword evidence="8" id="KW-0648">Protein biosynthesis</keyword>
<sequence length="1065" mass="122409">MATAKHEDVDYRPLMSSSDEGLDEVEPRWSLTLNPSPWRDRAIVAIFVIQTLLNVLLIASGLYLYSRRGPSNPIFPQLTYSPAQNVLSFNVHKFYEGFGENITIYQKEPSDDVDKAWEDLYSFGISEIPRSTAEKLANKTYPLVGSGGNYIVELDVFHQLHCLNTLRMALSPEYYKKKNLTDLERSFLEPPHARHCLDAIRQSLTCNADIATYVWYWDPRDEMVKPTGNVVHTCKDYDRIVQWAKEHHLHSHFDNKLYVEDDLELAVSFSSLSTREGMSVTRLTPLLIFCQRSSRPTSLNFHSFAPLTRLAHTSATAMADVHPVSSSARPVHLPALENKHADVMANGTKKTKDKKAKVHLDSQHPLELQPPPEYIDHRIKLFDQLKAEYVEFVKQQSREEITITLPDGSERKGTSWETTPMEIASGISKSMPERLVIAKVDDVLWDLERPLEKSCRLELLDFEHQEGSYLFTPLMTIRLTAHIGKQVFWHSSAHVLGEACERHYGCHLCMGPPTEDGFFYEMANTARPVVSTDYPVLEKLADVVIKDRQKFERLVVSKEKLLEMFAYNKYKKYFIETKVPDGTSTTVYRCGPMIDLCVGPHIPHTGRIKAFMLTKNSSSFFLGDANNDSLQRLYGISFPDKKQLSEYKAFLAEAAKRDHRKIGREQELYFFNDLAPGNAFWLPHGTRIYNTLLEHMRGEYYKRGYQEVISPNMYNIKVWETSGHWQNYKDDMFVLDVEKEKWALKPMNCPGHCIIFDSRDRSYKELPIRMAEFGIVHRNEASGALSGLTRVRRFMQDDTHVFCMQSQISQEFNALFDFMQHTYGLFGFEFSLVLSTRPDKFLGTIETWDRAEAQLREALDKQYHGKWQLNPGDGAFYGPKIDVTIRDALNRSFQCATIQLDFQLPERFNLRYRSADDNENVEKPRPVMIHRAILGSLERFIAIVTEHFAGKWPFWISPRQVLVIPVAAPFKDYATEIATKLWDRGLFTDVDNSDNTLPKKIRNGEVAQYNFILVVGENELKERAVNVRNRDDAGTKNQGAMIPLDVVADKLVRLKASKGLLNKLD</sequence>
<evidence type="ECO:0000256" key="2">
    <source>
        <dbReference type="ARBA" id="ARBA00008226"/>
    </source>
</evidence>
<keyword evidence="7" id="KW-0067">ATP-binding</keyword>
<dbReference type="PROSITE" id="PS50862">
    <property type="entry name" value="AA_TRNA_LIGASE_II"/>
    <property type="match status" value="1"/>
</dbReference>
<dbReference type="InterPro" id="IPR036621">
    <property type="entry name" value="Anticodon-bd_dom_sf"/>
</dbReference>
<comment type="caution">
    <text evidence="17">The sequence shown here is derived from an EMBL/GenBank/DDBJ whole genome shotgun (WGS) entry which is preliminary data.</text>
</comment>
<dbReference type="InterPro" id="IPR021765">
    <property type="entry name" value="UstYa-like"/>
</dbReference>
<dbReference type="GO" id="GO:0006435">
    <property type="term" value="P:threonyl-tRNA aminoacylation"/>
    <property type="evidence" value="ECO:0007669"/>
    <property type="project" value="InterPro"/>
</dbReference>
<dbReference type="FunFam" id="3.10.20.30:FF:000006">
    <property type="entry name" value="Threonine--tRNA ligase, cytoplasmic"/>
    <property type="match status" value="1"/>
</dbReference>
<gene>
    <name evidence="17" type="ORF">A7U60_g2491</name>
</gene>
<evidence type="ECO:0000256" key="10">
    <source>
        <dbReference type="ARBA" id="ARBA00031900"/>
    </source>
</evidence>
<organism evidence="17 18">
    <name type="scientific">Sanghuangporus baumii</name>
    <name type="common">Phellinus baumii</name>
    <dbReference type="NCBI Taxonomy" id="108892"/>
    <lineage>
        <taxon>Eukaryota</taxon>
        <taxon>Fungi</taxon>
        <taxon>Dikarya</taxon>
        <taxon>Basidiomycota</taxon>
        <taxon>Agaricomycotina</taxon>
        <taxon>Agaricomycetes</taxon>
        <taxon>Hymenochaetales</taxon>
        <taxon>Hymenochaetaceae</taxon>
        <taxon>Sanghuangporus</taxon>
    </lineage>
</organism>
<dbReference type="NCBIfam" id="TIGR00418">
    <property type="entry name" value="thrS"/>
    <property type="match status" value="1"/>
</dbReference>
<dbReference type="PROSITE" id="PS51880">
    <property type="entry name" value="TGS"/>
    <property type="match status" value="1"/>
</dbReference>
<evidence type="ECO:0000256" key="12">
    <source>
        <dbReference type="ARBA" id="ARBA00049515"/>
    </source>
</evidence>
<dbReference type="InterPro" id="IPR006195">
    <property type="entry name" value="aa-tRNA-synth_II"/>
</dbReference>
<evidence type="ECO:0000256" key="7">
    <source>
        <dbReference type="ARBA" id="ARBA00022840"/>
    </source>
</evidence>
<dbReference type="CDD" id="cd00860">
    <property type="entry name" value="ThrRS_anticodon"/>
    <property type="match status" value="1"/>
</dbReference>
<comment type="similarity">
    <text evidence="2">Belongs to the class-II aminoacyl-tRNA synthetase family.</text>
</comment>
<dbReference type="InterPro" id="IPR012676">
    <property type="entry name" value="TGS-like"/>
</dbReference>
<dbReference type="PANTHER" id="PTHR11451:SF46">
    <property type="entry name" value="THREONINE--TRNA LIGASE"/>
    <property type="match status" value="1"/>
</dbReference>
<keyword evidence="18" id="KW-1185">Reference proteome</keyword>
<dbReference type="Gene3D" id="3.40.50.800">
    <property type="entry name" value="Anticodon-binding domain"/>
    <property type="match status" value="1"/>
</dbReference>
<evidence type="ECO:0000256" key="3">
    <source>
        <dbReference type="ARBA" id="ARBA00013163"/>
    </source>
</evidence>
<evidence type="ECO:0000256" key="9">
    <source>
        <dbReference type="ARBA" id="ARBA00023146"/>
    </source>
</evidence>
<dbReference type="Pfam" id="PF07973">
    <property type="entry name" value="tRNA_SAD"/>
    <property type="match status" value="1"/>
</dbReference>
<dbReference type="PRINTS" id="PR01047">
    <property type="entry name" value="TRNASYNTHTHR"/>
</dbReference>
<dbReference type="Proteomes" id="UP000757232">
    <property type="component" value="Unassembled WGS sequence"/>
</dbReference>
<keyword evidence="14" id="KW-1133">Transmembrane helix</keyword>
<dbReference type="Gene3D" id="3.30.980.10">
    <property type="entry name" value="Threonyl-trna Synthetase, Chain A, domain 2"/>
    <property type="match status" value="1"/>
</dbReference>
<protein>
    <recommendedName>
        <fullName evidence="13">Probable threonine--tRNA ligase, cytoplasmic</fullName>
        <ecNumber evidence="3">6.1.1.3</ecNumber>
    </recommendedName>
    <alternativeName>
        <fullName evidence="10">Threonyl-tRNA synthetase</fullName>
    </alternativeName>
</protein>
<reference evidence="17" key="1">
    <citation type="submission" date="2016-06" db="EMBL/GenBank/DDBJ databases">
        <title>Draft Genome sequence of the fungus Inonotus baumii.</title>
        <authorList>
            <person name="Zhu H."/>
            <person name="Lin W."/>
        </authorList>
    </citation>
    <scope>NUCLEOTIDE SEQUENCE</scope>
    <source>
        <strain evidence="17">821</strain>
    </source>
</reference>
<dbReference type="OrthoDB" id="5423599at2759"/>
<comment type="catalytic activity">
    <reaction evidence="12">
        <text>tRNA(Thr) + L-threonine + ATP = L-threonyl-tRNA(Thr) + AMP + diphosphate + H(+)</text>
        <dbReference type="Rhea" id="RHEA:24624"/>
        <dbReference type="Rhea" id="RHEA-COMP:9670"/>
        <dbReference type="Rhea" id="RHEA-COMP:9704"/>
        <dbReference type="ChEBI" id="CHEBI:15378"/>
        <dbReference type="ChEBI" id="CHEBI:30616"/>
        <dbReference type="ChEBI" id="CHEBI:33019"/>
        <dbReference type="ChEBI" id="CHEBI:57926"/>
        <dbReference type="ChEBI" id="CHEBI:78442"/>
        <dbReference type="ChEBI" id="CHEBI:78534"/>
        <dbReference type="ChEBI" id="CHEBI:456215"/>
        <dbReference type="EC" id="6.1.1.3"/>
    </reaction>
</comment>
<dbReference type="AlphaFoldDB" id="A0A9Q5N827"/>
<dbReference type="GO" id="GO:0005524">
    <property type="term" value="F:ATP binding"/>
    <property type="evidence" value="ECO:0007669"/>
    <property type="project" value="UniProtKB-KW"/>
</dbReference>
<dbReference type="SUPFAM" id="SSF81271">
    <property type="entry name" value="TGS-like"/>
    <property type="match status" value="1"/>
</dbReference>
<dbReference type="Pfam" id="PF03129">
    <property type="entry name" value="HGTP_anticodon"/>
    <property type="match status" value="1"/>
</dbReference>